<dbReference type="EMBL" id="JAACXV010014605">
    <property type="protein sequence ID" value="KAF7265576.1"/>
    <property type="molecule type" value="Genomic_DNA"/>
</dbReference>
<reference evidence="1" key="1">
    <citation type="submission" date="2020-08" db="EMBL/GenBank/DDBJ databases">
        <title>Genome sequencing and assembly of the red palm weevil Rhynchophorus ferrugineus.</title>
        <authorList>
            <person name="Dias G.B."/>
            <person name="Bergman C.M."/>
            <person name="Manee M."/>
        </authorList>
    </citation>
    <scope>NUCLEOTIDE SEQUENCE</scope>
    <source>
        <strain evidence="1">AA-2017</strain>
        <tissue evidence="1">Whole larva</tissue>
    </source>
</reference>
<gene>
    <name evidence="1" type="ORF">GWI33_021030</name>
</gene>
<evidence type="ECO:0000313" key="1">
    <source>
        <dbReference type="EMBL" id="KAF7265576.1"/>
    </source>
</evidence>
<keyword evidence="2" id="KW-1185">Reference proteome</keyword>
<protein>
    <submittedName>
        <fullName evidence="1">Uncharacterized protein</fullName>
    </submittedName>
</protein>
<organism evidence="1 2">
    <name type="scientific">Rhynchophorus ferrugineus</name>
    <name type="common">Red palm weevil</name>
    <name type="synonym">Curculio ferrugineus</name>
    <dbReference type="NCBI Taxonomy" id="354439"/>
    <lineage>
        <taxon>Eukaryota</taxon>
        <taxon>Metazoa</taxon>
        <taxon>Ecdysozoa</taxon>
        <taxon>Arthropoda</taxon>
        <taxon>Hexapoda</taxon>
        <taxon>Insecta</taxon>
        <taxon>Pterygota</taxon>
        <taxon>Neoptera</taxon>
        <taxon>Endopterygota</taxon>
        <taxon>Coleoptera</taxon>
        <taxon>Polyphaga</taxon>
        <taxon>Cucujiformia</taxon>
        <taxon>Curculionidae</taxon>
        <taxon>Dryophthorinae</taxon>
        <taxon>Rhynchophorus</taxon>
    </lineage>
</organism>
<dbReference type="AlphaFoldDB" id="A0A834M2U8"/>
<accession>A0A834M2U8</accession>
<dbReference type="Proteomes" id="UP000625711">
    <property type="component" value="Unassembled WGS sequence"/>
</dbReference>
<name>A0A834M2U8_RHYFE</name>
<comment type="caution">
    <text evidence="1">The sequence shown here is derived from an EMBL/GenBank/DDBJ whole genome shotgun (WGS) entry which is preliminary data.</text>
</comment>
<sequence>MNVRKADNNEDKSVTLHIRGRDEESTREDVIESLIQKLGMDIKRQIRVGELKAFRNNTRAVSITLKDKQASLLEREGLRVGLTTCRAERRIKFKKMHEIL</sequence>
<evidence type="ECO:0000313" key="2">
    <source>
        <dbReference type="Proteomes" id="UP000625711"/>
    </source>
</evidence>
<proteinExistence type="predicted"/>
<dbReference type="OrthoDB" id="6777962at2759"/>